<evidence type="ECO:0000256" key="1">
    <source>
        <dbReference type="ARBA" id="ARBA00004496"/>
    </source>
</evidence>
<dbReference type="RefSeq" id="WP_207678009.1">
    <property type="nucleotide sequence ID" value="NZ_CP061800.1"/>
</dbReference>
<proteinExistence type="inferred from homology"/>
<evidence type="ECO:0000313" key="12">
    <source>
        <dbReference type="Proteomes" id="UP000663722"/>
    </source>
</evidence>
<protein>
    <recommendedName>
        <fullName evidence="3">tRNA threonylcarbamoyladenosine biosynthesis protein TsaE</fullName>
    </recommendedName>
    <alternativeName>
        <fullName evidence="10">t(6)A37 threonylcarbamoyladenosine biosynthesis protein TsaE</fullName>
    </alternativeName>
</protein>
<evidence type="ECO:0000256" key="5">
    <source>
        <dbReference type="ARBA" id="ARBA00022694"/>
    </source>
</evidence>
<evidence type="ECO:0000256" key="9">
    <source>
        <dbReference type="ARBA" id="ARBA00022842"/>
    </source>
</evidence>
<dbReference type="SUPFAM" id="SSF52540">
    <property type="entry name" value="P-loop containing nucleoside triphosphate hydrolases"/>
    <property type="match status" value="1"/>
</dbReference>
<dbReference type="PANTHER" id="PTHR33540:SF2">
    <property type="entry name" value="TRNA THREONYLCARBAMOYLADENOSINE BIOSYNTHESIS PROTEIN TSAE"/>
    <property type="match status" value="1"/>
</dbReference>
<dbReference type="InterPro" id="IPR003442">
    <property type="entry name" value="T6A_TsaE"/>
</dbReference>
<gene>
    <name evidence="11" type="ORF">dnm_054020</name>
</gene>
<dbReference type="InterPro" id="IPR027417">
    <property type="entry name" value="P-loop_NTPase"/>
</dbReference>
<keyword evidence="4" id="KW-0963">Cytoplasm</keyword>
<comment type="similarity">
    <text evidence="2">Belongs to the TsaE family.</text>
</comment>
<keyword evidence="7" id="KW-0547">Nucleotide-binding</keyword>
<dbReference type="EMBL" id="CP061800">
    <property type="protein sequence ID" value="QTA89352.1"/>
    <property type="molecule type" value="Genomic_DNA"/>
</dbReference>
<dbReference type="Gene3D" id="3.40.50.300">
    <property type="entry name" value="P-loop containing nucleotide triphosphate hydrolases"/>
    <property type="match status" value="1"/>
</dbReference>
<dbReference type="GO" id="GO:0005524">
    <property type="term" value="F:ATP binding"/>
    <property type="evidence" value="ECO:0007669"/>
    <property type="project" value="UniProtKB-KW"/>
</dbReference>
<dbReference type="PANTHER" id="PTHR33540">
    <property type="entry name" value="TRNA THREONYLCARBAMOYLADENOSINE BIOSYNTHESIS PROTEIN TSAE"/>
    <property type="match status" value="1"/>
</dbReference>
<reference evidence="11" key="1">
    <citation type="journal article" date="2021" name="Microb. Physiol.">
        <title>Proteogenomic Insights into the Physiology of Marine, Sulfate-Reducing, Filamentous Desulfonema limicola and Desulfonema magnum.</title>
        <authorList>
            <person name="Schnaars V."/>
            <person name="Wohlbrand L."/>
            <person name="Scheve S."/>
            <person name="Hinrichs C."/>
            <person name="Reinhardt R."/>
            <person name="Rabus R."/>
        </authorList>
    </citation>
    <scope>NUCLEOTIDE SEQUENCE</scope>
    <source>
        <strain evidence="11">4be13</strain>
    </source>
</reference>
<dbReference type="GO" id="GO:0002949">
    <property type="term" value="P:tRNA threonylcarbamoyladenosine modification"/>
    <property type="evidence" value="ECO:0007669"/>
    <property type="project" value="InterPro"/>
</dbReference>
<dbReference type="KEGG" id="dmm:dnm_054020"/>
<evidence type="ECO:0000256" key="3">
    <source>
        <dbReference type="ARBA" id="ARBA00019010"/>
    </source>
</evidence>
<evidence type="ECO:0000256" key="2">
    <source>
        <dbReference type="ARBA" id="ARBA00007599"/>
    </source>
</evidence>
<accession>A0A975GPZ4</accession>
<keyword evidence="12" id="KW-1185">Reference proteome</keyword>
<dbReference type="GO" id="GO:0005737">
    <property type="term" value="C:cytoplasm"/>
    <property type="evidence" value="ECO:0007669"/>
    <property type="project" value="UniProtKB-SubCell"/>
</dbReference>
<keyword evidence="5" id="KW-0819">tRNA processing</keyword>
<evidence type="ECO:0000256" key="6">
    <source>
        <dbReference type="ARBA" id="ARBA00022723"/>
    </source>
</evidence>
<keyword evidence="9" id="KW-0460">Magnesium</keyword>
<dbReference type="Proteomes" id="UP000663722">
    <property type="component" value="Chromosome"/>
</dbReference>
<evidence type="ECO:0000256" key="8">
    <source>
        <dbReference type="ARBA" id="ARBA00022840"/>
    </source>
</evidence>
<dbReference type="NCBIfam" id="TIGR00150">
    <property type="entry name" value="T6A_YjeE"/>
    <property type="match status" value="1"/>
</dbReference>
<evidence type="ECO:0000256" key="7">
    <source>
        <dbReference type="ARBA" id="ARBA00022741"/>
    </source>
</evidence>
<evidence type="ECO:0000256" key="10">
    <source>
        <dbReference type="ARBA" id="ARBA00032441"/>
    </source>
</evidence>
<evidence type="ECO:0000256" key="4">
    <source>
        <dbReference type="ARBA" id="ARBA00022490"/>
    </source>
</evidence>
<evidence type="ECO:0000313" key="11">
    <source>
        <dbReference type="EMBL" id="QTA89352.1"/>
    </source>
</evidence>
<comment type="subcellular location">
    <subcellularLocation>
        <location evidence="1">Cytoplasm</location>
    </subcellularLocation>
</comment>
<keyword evidence="8" id="KW-0067">ATP-binding</keyword>
<keyword evidence="6" id="KW-0479">Metal-binding</keyword>
<dbReference type="GO" id="GO:0046872">
    <property type="term" value="F:metal ion binding"/>
    <property type="evidence" value="ECO:0007669"/>
    <property type="project" value="UniProtKB-KW"/>
</dbReference>
<organism evidence="11 12">
    <name type="scientific">Desulfonema magnum</name>
    <dbReference type="NCBI Taxonomy" id="45655"/>
    <lineage>
        <taxon>Bacteria</taxon>
        <taxon>Pseudomonadati</taxon>
        <taxon>Thermodesulfobacteriota</taxon>
        <taxon>Desulfobacteria</taxon>
        <taxon>Desulfobacterales</taxon>
        <taxon>Desulfococcaceae</taxon>
        <taxon>Desulfonema</taxon>
    </lineage>
</organism>
<dbReference type="Pfam" id="PF02367">
    <property type="entry name" value="TsaE"/>
    <property type="match status" value="1"/>
</dbReference>
<name>A0A975GPZ4_9BACT</name>
<dbReference type="AlphaFoldDB" id="A0A975GPZ4"/>
<sequence length="174" mass="19404">MIKKQLQITTLSLEETQLLGQKTGELINGGTVIALTGDLGSGKTSFIQGLAKGLGVPNEYYVTSPSYTLINEYPGRCPLFHADLYRLEHVEDIEEIGLYEILDSEEGVVAIEWADKFREILPDHIAIHLEIADDESRKISISADSPENITLTERISDIYNQQIEKISRSKGVQK</sequence>